<dbReference type="SMART" id="SM00105">
    <property type="entry name" value="ArfGap"/>
    <property type="match status" value="1"/>
</dbReference>
<dbReference type="AlphaFoldDB" id="A0AAV5UFS2"/>
<dbReference type="EMBL" id="BTSX01000006">
    <property type="protein sequence ID" value="GMT05821.1"/>
    <property type="molecule type" value="Genomic_DNA"/>
</dbReference>
<keyword evidence="9" id="KW-1185">Reference proteome</keyword>
<dbReference type="GO" id="GO:0008270">
    <property type="term" value="F:zinc ion binding"/>
    <property type="evidence" value="ECO:0007669"/>
    <property type="project" value="UniProtKB-KW"/>
</dbReference>
<evidence type="ECO:0000256" key="2">
    <source>
        <dbReference type="ARBA" id="ARBA00022723"/>
    </source>
</evidence>
<dbReference type="GO" id="GO:0005096">
    <property type="term" value="F:GTPase activator activity"/>
    <property type="evidence" value="ECO:0007669"/>
    <property type="project" value="UniProtKB-KW"/>
</dbReference>
<evidence type="ECO:0000256" key="3">
    <source>
        <dbReference type="ARBA" id="ARBA00022771"/>
    </source>
</evidence>
<dbReference type="InterPro" id="IPR001164">
    <property type="entry name" value="ArfGAP_dom"/>
</dbReference>
<keyword evidence="1" id="KW-0343">GTPase activation</keyword>
<feature type="non-terminal residue" evidence="8">
    <location>
        <position position="1"/>
    </location>
</feature>
<evidence type="ECO:0000259" key="7">
    <source>
        <dbReference type="PROSITE" id="PS50115"/>
    </source>
</evidence>
<dbReference type="PANTHER" id="PTHR45705:SF1">
    <property type="entry name" value="FI20236P1"/>
    <property type="match status" value="1"/>
</dbReference>
<feature type="region of interest" description="Disordered" evidence="6">
    <location>
        <begin position="295"/>
        <end position="319"/>
    </location>
</feature>
<dbReference type="GO" id="GO:0005737">
    <property type="term" value="C:cytoplasm"/>
    <property type="evidence" value="ECO:0007669"/>
    <property type="project" value="TreeGrafter"/>
</dbReference>
<reference evidence="8" key="1">
    <citation type="submission" date="2023-10" db="EMBL/GenBank/DDBJ databases">
        <title>Genome assembly of Pristionchus species.</title>
        <authorList>
            <person name="Yoshida K."/>
            <person name="Sommer R.J."/>
        </authorList>
    </citation>
    <scope>NUCLEOTIDE SEQUENCE</scope>
    <source>
        <strain evidence="8">RS0144</strain>
    </source>
</reference>
<evidence type="ECO:0000313" key="8">
    <source>
        <dbReference type="EMBL" id="GMT05821.1"/>
    </source>
</evidence>
<dbReference type="InterPro" id="IPR044732">
    <property type="entry name" value="ArfGAP_SMAP1-like"/>
</dbReference>
<dbReference type="InterPro" id="IPR038508">
    <property type="entry name" value="ArfGAP_dom_sf"/>
</dbReference>
<protein>
    <recommendedName>
        <fullName evidence="7">Arf-GAP domain-containing protein</fullName>
    </recommendedName>
</protein>
<evidence type="ECO:0000313" key="9">
    <source>
        <dbReference type="Proteomes" id="UP001432027"/>
    </source>
</evidence>
<dbReference type="PRINTS" id="PR00405">
    <property type="entry name" value="REVINTRACTNG"/>
</dbReference>
<dbReference type="InterPro" id="IPR051718">
    <property type="entry name" value="ARF_GTPase-activating"/>
</dbReference>
<dbReference type="CDD" id="cd08839">
    <property type="entry name" value="ArfGap_SMAP"/>
    <property type="match status" value="1"/>
</dbReference>
<evidence type="ECO:0000256" key="1">
    <source>
        <dbReference type="ARBA" id="ARBA00022468"/>
    </source>
</evidence>
<dbReference type="SUPFAM" id="SSF57863">
    <property type="entry name" value="ArfGap/RecO-like zinc finger"/>
    <property type="match status" value="1"/>
</dbReference>
<keyword evidence="2" id="KW-0479">Metal-binding</keyword>
<dbReference type="PROSITE" id="PS50115">
    <property type="entry name" value="ARFGAP"/>
    <property type="match status" value="1"/>
</dbReference>
<dbReference type="InterPro" id="IPR037278">
    <property type="entry name" value="ARFGAP/RecO"/>
</dbReference>
<comment type="caution">
    <text evidence="8">The sequence shown here is derived from an EMBL/GenBank/DDBJ whole genome shotgun (WGS) entry which is preliminary data.</text>
</comment>
<evidence type="ECO:0000256" key="6">
    <source>
        <dbReference type="SAM" id="MobiDB-lite"/>
    </source>
</evidence>
<dbReference type="Pfam" id="PF01412">
    <property type="entry name" value="ArfGap"/>
    <property type="match status" value="1"/>
</dbReference>
<gene>
    <name evidence="8" type="ORF">PENTCL1PPCAC_27995</name>
</gene>
<keyword evidence="3 5" id="KW-0863">Zinc-finger</keyword>
<keyword evidence="4" id="KW-0862">Zinc</keyword>
<sequence>PKTKVDAKKAEADRLQGLVLALLREEENKYCADCDGKQPRWASWNLGVFICIRCAGIHRNLGVHVSKVKSVNLDSWTAEQCQSMRVMGNAKAKAVYEADLPEHFRRPQTDQQLESFIRAKYEHKRYMLRDWVAPRVDISEIPAAGEESRTSALAAAAAPLRAPTGGRVQVANFHTAQSAGPELLDISFNSTPVASAQTAAAPSLLDFDFSAAPTVPTAAAAAPAASNGDIDDIFGSFVSAGPTATHSNAPPDPQPSAAAGELSQITGELSGLTMGASIDDKKSNSDIMALFGNLPKAAPPAQQPVQQPQHNWGGGLFGGAAAAAPQLHQPQMQQQPRLNMGMPGVNTSFGMQQTHQPMQMGGGMGDLSGLMMGGHNGFGAPTAVPQMQPMQQQQMPQMMPVQQPPMQQTNAFDSLSLNSLFPGGLSQASFANPQTAAAFAAASPFASPSSMMGGGGGLNLDSLL</sequence>
<evidence type="ECO:0000256" key="5">
    <source>
        <dbReference type="PROSITE-ProRule" id="PRU00288"/>
    </source>
</evidence>
<feature type="domain" description="Arf-GAP" evidence="7">
    <location>
        <begin position="17"/>
        <end position="134"/>
    </location>
</feature>
<dbReference type="FunFam" id="1.10.220.150:FF:000009">
    <property type="entry name" value="stromal membrane-associated protein 1 isoform X1"/>
    <property type="match status" value="1"/>
</dbReference>
<feature type="region of interest" description="Disordered" evidence="6">
    <location>
        <begin position="237"/>
        <end position="259"/>
    </location>
</feature>
<dbReference type="Proteomes" id="UP001432027">
    <property type="component" value="Unassembled WGS sequence"/>
</dbReference>
<accession>A0AAV5UFS2</accession>
<dbReference type="Gene3D" id="1.10.220.150">
    <property type="entry name" value="Arf GTPase activating protein"/>
    <property type="match status" value="1"/>
</dbReference>
<proteinExistence type="predicted"/>
<organism evidence="8 9">
    <name type="scientific">Pristionchus entomophagus</name>
    <dbReference type="NCBI Taxonomy" id="358040"/>
    <lineage>
        <taxon>Eukaryota</taxon>
        <taxon>Metazoa</taxon>
        <taxon>Ecdysozoa</taxon>
        <taxon>Nematoda</taxon>
        <taxon>Chromadorea</taxon>
        <taxon>Rhabditida</taxon>
        <taxon>Rhabditina</taxon>
        <taxon>Diplogasteromorpha</taxon>
        <taxon>Diplogasteroidea</taxon>
        <taxon>Neodiplogasteridae</taxon>
        <taxon>Pristionchus</taxon>
    </lineage>
</organism>
<evidence type="ECO:0000256" key="4">
    <source>
        <dbReference type="ARBA" id="ARBA00022833"/>
    </source>
</evidence>
<name>A0AAV5UFS2_9BILA</name>
<dbReference type="PANTHER" id="PTHR45705">
    <property type="entry name" value="FI20236P1"/>
    <property type="match status" value="1"/>
</dbReference>